<evidence type="ECO:0000313" key="6">
    <source>
        <dbReference type="Proteomes" id="UP000007798"/>
    </source>
</evidence>
<feature type="region of interest" description="Disordered" evidence="3">
    <location>
        <begin position="1"/>
        <end position="52"/>
    </location>
</feature>
<evidence type="ECO:0000256" key="3">
    <source>
        <dbReference type="SAM" id="MobiDB-lite"/>
    </source>
</evidence>
<feature type="domain" description="Cysteine-rich DPF motif" evidence="4">
    <location>
        <begin position="61"/>
        <end position="160"/>
    </location>
</feature>
<protein>
    <recommendedName>
        <fullName evidence="2">Cysteine-rich DPF motif domain-containing protein 1</fullName>
    </recommendedName>
</protein>
<dbReference type="FunCoup" id="B4N8P0">
    <property type="interactions" value="9"/>
</dbReference>
<evidence type="ECO:0000256" key="2">
    <source>
        <dbReference type="ARBA" id="ARBA00014801"/>
    </source>
</evidence>
<dbReference type="PhylomeDB" id="B4N8P0"/>
<dbReference type="KEGG" id="dwi:6648076"/>
<dbReference type="InParanoid" id="B4N8P0"/>
<dbReference type="eggNOG" id="KOG4543">
    <property type="taxonomic scope" value="Eukaryota"/>
</dbReference>
<evidence type="ECO:0000256" key="1">
    <source>
        <dbReference type="ARBA" id="ARBA00007917"/>
    </source>
</evidence>
<evidence type="ECO:0000313" key="5">
    <source>
        <dbReference type="EMBL" id="EDW81491.1"/>
    </source>
</evidence>
<sequence length="175" mass="20147">MDQQSSTSQNESLPGEEEDSLLLPLDTEAAEIARLQPNSTNSQTDNPTAEEDDERIAKIQFHCYACNMREMVHYYGREPPFALGIEFHEDTYVMRDPFQAPPPRWQSKPEFFISLGVHCSICSQVVCKDPACSYYYTQTYCLPCGSKELKSWPPEAQMRLRKQLEAANKKREKLQ</sequence>
<dbReference type="OrthoDB" id="191995at2759"/>
<name>B4N8P0_DROWI</name>
<dbReference type="EMBL" id="CH964232">
    <property type="protein sequence ID" value="EDW81491.1"/>
    <property type="molecule type" value="Genomic_DNA"/>
</dbReference>
<accession>B4N8P0</accession>
<reference evidence="5 6" key="1">
    <citation type="journal article" date="2007" name="Nature">
        <title>Evolution of genes and genomes on the Drosophila phylogeny.</title>
        <authorList>
            <consortium name="Drosophila 12 Genomes Consortium"/>
            <person name="Clark A.G."/>
            <person name="Eisen M.B."/>
            <person name="Smith D.R."/>
            <person name="Bergman C.M."/>
            <person name="Oliver B."/>
            <person name="Markow T.A."/>
            <person name="Kaufman T.C."/>
            <person name="Kellis M."/>
            <person name="Gelbart W."/>
            <person name="Iyer V.N."/>
            <person name="Pollard D.A."/>
            <person name="Sackton T.B."/>
            <person name="Larracuente A.M."/>
            <person name="Singh N.D."/>
            <person name="Abad J.P."/>
            <person name="Abt D.N."/>
            <person name="Adryan B."/>
            <person name="Aguade M."/>
            <person name="Akashi H."/>
            <person name="Anderson W.W."/>
            <person name="Aquadro C.F."/>
            <person name="Ardell D.H."/>
            <person name="Arguello R."/>
            <person name="Artieri C.G."/>
            <person name="Barbash D.A."/>
            <person name="Barker D."/>
            <person name="Barsanti P."/>
            <person name="Batterham P."/>
            <person name="Batzoglou S."/>
            <person name="Begun D."/>
            <person name="Bhutkar A."/>
            <person name="Blanco E."/>
            <person name="Bosak S.A."/>
            <person name="Bradley R.K."/>
            <person name="Brand A.D."/>
            <person name="Brent M.R."/>
            <person name="Brooks A.N."/>
            <person name="Brown R.H."/>
            <person name="Butlin R.K."/>
            <person name="Caggese C."/>
            <person name="Calvi B.R."/>
            <person name="Bernardo de Carvalho A."/>
            <person name="Caspi A."/>
            <person name="Castrezana S."/>
            <person name="Celniker S.E."/>
            <person name="Chang J.L."/>
            <person name="Chapple C."/>
            <person name="Chatterji S."/>
            <person name="Chinwalla A."/>
            <person name="Civetta A."/>
            <person name="Clifton S.W."/>
            <person name="Comeron J.M."/>
            <person name="Costello J.C."/>
            <person name="Coyne J.A."/>
            <person name="Daub J."/>
            <person name="David R.G."/>
            <person name="Delcher A.L."/>
            <person name="Delehaunty K."/>
            <person name="Do C.B."/>
            <person name="Ebling H."/>
            <person name="Edwards K."/>
            <person name="Eickbush T."/>
            <person name="Evans J.D."/>
            <person name="Filipski A."/>
            <person name="Findeiss S."/>
            <person name="Freyhult E."/>
            <person name="Fulton L."/>
            <person name="Fulton R."/>
            <person name="Garcia A.C."/>
            <person name="Gardiner A."/>
            <person name="Garfield D.A."/>
            <person name="Garvin B.E."/>
            <person name="Gibson G."/>
            <person name="Gilbert D."/>
            <person name="Gnerre S."/>
            <person name="Godfrey J."/>
            <person name="Good R."/>
            <person name="Gotea V."/>
            <person name="Gravely B."/>
            <person name="Greenberg A.J."/>
            <person name="Griffiths-Jones S."/>
            <person name="Gross S."/>
            <person name="Guigo R."/>
            <person name="Gustafson E.A."/>
            <person name="Haerty W."/>
            <person name="Hahn M.W."/>
            <person name="Halligan D.L."/>
            <person name="Halpern A.L."/>
            <person name="Halter G.M."/>
            <person name="Han M.V."/>
            <person name="Heger A."/>
            <person name="Hillier L."/>
            <person name="Hinrichs A.S."/>
            <person name="Holmes I."/>
            <person name="Hoskins R.A."/>
            <person name="Hubisz M.J."/>
            <person name="Hultmark D."/>
            <person name="Huntley M.A."/>
            <person name="Jaffe D.B."/>
            <person name="Jagadeeshan S."/>
            <person name="Jeck W.R."/>
            <person name="Johnson J."/>
            <person name="Jones C.D."/>
            <person name="Jordan W.C."/>
            <person name="Karpen G.H."/>
            <person name="Kataoka E."/>
            <person name="Keightley P.D."/>
            <person name="Kheradpour P."/>
            <person name="Kirkness E.F."/>
            <person name="Koerich L.B."/>
            <person name="Kristiansen K."/>
            <person name="Kudrna D."/>
            <person name="Kulathinal R.J."/>
            <person name="Kumar S."/>
            <person name="Kwok R."/>
            <person name="Lander E."/>
            <person name="Langley C.H."/>
            <person name="Lapoint R."/>
            <person name="Lazzaro B.P."/>
            <person name="Lee S.J."/>
            <person name="Levesque L."/>
            <person name="Li R."/>
            <person name="Lin C.F."/>
            <person name="Lin M.F."/>
            <person name="Lindblad-Toh K."/>
            <person name="Llopart A."/>
            <person name="Long M."/>
            <person name="Low L."/>
            <person name="Lozovsky E."/>
            <person name="Lu J."/>
            <person name="Luo M."/>
            <person name="Machado C.A."/>
            <person name="Makalowski W."/>
            <person name="Marzo M."/>
            <person name="Matsuda M."/>
            <person name="Matzkin L."/>
            <person name="McAllister B."/>
            <person name="McBride C.S."/>
            <person name="McKernan B."/>
            <person name="McKernan K."/>
            <person name="Mendez-Lago M."/>
            <person name="Minx P."/>
            <person name="Mollenhauer M.U."/>
            <person name="Montooth K."/>
            <person name="Mount S.M."/>
            <person name="Mu X."/>
            <person name="Myers E."/>
            <person name="Negre B."/>
            <person name="Newfeld S."/>
            <person name="Nielsen R."/>
            <person name="Noor M.A."/>
            <person name="O'Grady P."/>
            <person name="Pachter L."/>
            <person name="Papaceit M."/>
            <person name="Parisi M.J."/>
            <person name="Parisi M."/>
            <person name="Parts L."/>
            <person name="Pedersen J.S."/>
            <person name="Pesole G."/>
            <person name="Phillippy A.M."/>
            <person name="Ponting C.P."/>
            <person name="Pop M."/>
            <person name="Porcelli D."/>
            <person name="Powell J.R."/>
            <person name="Prohaska S."/>
            <person name="Pruitt K."/>
            <person name="Puig M."/>
            <person name="Quesneville H."/>
            <person name="Ram K.R."/>
            <person name="Rand D."/>
            <person name="Rasmussen M.D."/>
            <person name="Reed L.K."/>
            <person name="Reenan R."/>
            <person name="Reily A."/>
            <person name="Remington K.A."/>
            <person name="Rieger T.T."/>
            <person name="Ritchie M.G."/>
            <person name="Robin C."/>
            <person name="Rogers Y.H."/>
            <person name="Rohde C."/>
            <person name="Rozas J."/>
            <person name="Rubenfield M.J."/>
            <person name="Ruiz A."/>
            <person name="Russo S."/>
            <person name="Salzberg S.L."/>
            <person name="Sanchez-Gracia A."/>
            <person name="Saranga D.J."/>
            <person name="Sato H."/>
            <person name="Schaeffer S.W."/>
            <person name="Schatz M.C."/>
            <person name="Schlenke T."/>
            <person name="Schwartz R."/>
            <person name="Segarra C."/>
            <person name="Singh R.S."/>
            <person name="Sirot L."/>
            <person name="Sirota M."/>
            <person name="Sisneros N.B."/>
            <person name="Smith C.D."/>
            <person name="Smith T.F."/>
            <person name="Spieth J."/>
            <person name="Stage D.E."/>
            <person name="Stark A."/>
            <person name="Stephan W."/>
            <person name="Strausberg R.L."/>
            <person name="Strempel S."/>
            <person name="Sturgill D."/>
            <person name="Sutton G."/>
            <person name="Sutton G.G."/>
            <person name="Tao W."/>
            <person name="Teichmann S."/>
            <person name="Tobari Y.N."/>
            <person name="Tomimura Y."/>
            <person name="Tsolas J.M."/>
            <person name="Valente V.L."/>
            <person name="Venter E."/>
            <person name="Venter J.C."/>
            <person name="Vicario S."/>
            <person name="Vieira F.G."/>
            <person name="Vilella A.J."/>
            <person name="Villasante A."/>
            <person name="Walenz B."/>
            <person name="Wang J."/>
            <person name="Wasserman M."/>
            <person name="Watts T."/>
            <person name="Wilson D."/>
            <person name="Wilson R.K."/>
            <person name="Wing R.A."/>
            <person name="Wolfner M.F."/>
            <person name="Wong A."/>
            <person name="Wong G.K."/>
            <person name="Wu C.I."/>
            <person name="Wu G."/>
            <person name="Yamamoto D."/>
            <person name="Yang H.P."/>
            <person name="Yang S.P."/>
            <person name="Yorke J.A."/>
            <person name="Yoshida K."/>
            <person name="Zdobnov E."/>
            <person name="Zhang P."/>
            <person name="Zhang Y."/>
            <person name="Zimin A.V."/>
            <person name="Baldwin J."/>
            <person name="Abdouelleil A."/>
            <person name="Abdulkadir J."/>
            <person name="Abebe A."/>
            <person name="Abera B."/>
            <person name="Abreu J."/>
            <person name="Acer S.C."/>
            <person name="Aftuck L."/>
            <person name="Alexander A."/>
            <person name="An P."/>
            <person name="Anderson E."/>
            <person name="Anderson S."/>
            <person name="Arachi H."/>
            <person name="Azer M."/>
            <person name="Bachantsang P."/>
            <person name="Barry A."/>
            <person name="Bayul T."/>
            <person name="Berlin A."/>
            <person name="Bessette D."/>
            <person name="Bloom T."/>
            <person name="Blye J."/>
            <person name="Boguslavskiy L."/>
            <person name="Bonnet C."/>
            <person name="Boukhgalter B."/>
            <person name="Bourzgui I."/>
            <person name="Brown A."/>
            <person name="Cahill P."/>
            <person name="Channer S."/>
            <person name="Cheshatsang Y."/>
            <person name="Chuda L."/>
            <person name="Citroen M."/>
            <person name="Collymore A."/>
            <person name="Cooke P."/>
            <person name="Costello M."/>
            <person name="D'Aco K."/>
            <person name="Daza R."/>
            <person name="De Haan G."/>
            <person name="DeGray S."/>
            <person name="DeMaso C."/>
            <person name="Dhargay N."/>
            <person name="Dooley K."/>
            <person name="Dooley E."/>
            <person name="Doricent M."/>
            <person name="Dorje P."/>
            <person name="Dorjee K."/>
            <person name="Dupes A."/>
            <person name="Elong R."/>
            <person name="Falk J."/>
            <person name="Farina A."/>
            <person name="Faro S."/>
            <person name="Ferguson D."/>
            <person name="Fisher S."/>
            <person name="Foley C.D."/>
            <person name="Franke A."/>
            <person name="Friedrich D."/>
            <person name="Gadbois L."/>
            <person name="Gearin G."/>
            <person name="Gearin C.R."/>
            <person name="Giannoukos G."/>
            <person name="Goode T."/>
            <person name="Graham J."/>
            <person name="Grandbois E."/>
            <person name="Grewal S."/>
            <person name="Gyaltsen K."/>
            <person name="Hafez N."/>
            <person name="Hagos B."/>
            <person name="Hall J."/>
            <person name="Henson C."/>
            <person name="Hollinger A."/>
            <person name="Honan T."/>
            <person name="Huard M.D."/>
            <person name="Hughes L."/>
            <person name="Hurhula B."/>
            <person name="Husby M.E."/>
            <person name="Kamat A."/>
            <person name="Kanga B."/>
            <person name="Kashin S."/>
            <person name="Khazanovich D."/>
            <person name="Kisner P."/>
            <person name="Lance K."/>
            <person name="Lara M."/>
            <person name="Lee W."/>
            <person name="Lennon N."/>
            <person name="Letendre F."/>
            <person name="LeVine R."/>
            <person name="Lipovsky A."/>
            <person name="Liu X."/>
            <person name="Liu J."/>
            <person name="Liu S."/>
            <person name="Lokyitsang T."/>
            <person name="Lokyitsang Y."/>
            <person name="Lubonja R."/>
            <person name="Lui A."/>
            <person name="MacDonald P."/>
            <person name="Magnisalis V."/>
            <person name="Maru K."/>
            <person name="Matthews C."/>
            <person name="McCusker W."/>
            <person name="McDonough S."/>
            <person name="Mehta T."/>
            <person name="Meldrim J."/>
            <person name="Meneus L."/>
            <person name="Mihai O."/>
            <person name="Mihalev A."/>
            <person name="Mihova T."/>
            <person name="Mittelman R."/>
            <person name="Mlenga V."/>
            <person name="Montmayeur A."/>
            <person name="Mulrain L."/>
            <person name="Navidi A."/>
            <person name="Naylor J."/>
            <person name="Negash T."/>
            <person name="Nguyen T."/>
            <person name="Nguyen N."/>
            <person name="Nicol R."/>
            <person name="Norbu C."/>
            <person name="Norbu N."/>
            <person name="Novod N."/>
            <person name="O'Neill B."/>
            <person name="Osman S."/>
            <person name="Markiewicz E."/>
            <person name="Oyono O.L."/>
            <person name="Patti C."/>
            <person name="Phunkhang P."/>
            <person name="Pierre F."/>
            <person name="Priest M."/>
            <person name="Raghuraman S."/>
            <person name="Rege F."/>
            <person name="Reyes R."/>
            <person name="Rise C."/>
            <person name="Rogov P."/>
            <person name="Ross K."/>
            <person name="Ryan E."/>
            <person name="Settipalli S."/>
            <person name="Shea T."/>
            <person name="Sherpa N."/>
            <person name="Shi L."/>
            <person name="Shih D."/>
            <person name="Sparrow T."/>
            <person name="Spaulding J."/>
            <person name="Stalker J."/>
            <person name="Stange-Thomann N."/>
            <person name="Stavropoulos S."/>
            <person name="Stone C."/>
            <person name="Strader C."/>
            <person name="Tesfaye S."/>
            <person name="Thomson T."/>
            <person name="Thoulutsang Y."/>
            <person name="Thoulutsang D."/>
            <person name="Topham K."/>
            <person name="Topping I."/>
            <person name="Tsamla T."/>
            <person name="Vassiliev H."/>
            <person name="Vo A."/>
            <person name="Wangchuk T."/>
            <person name="Wangdi T."/>
            <person name="Weiand M."/>
            <person name="Wilkinson J."/>
            <person name="Wilson A."/>
            <person name="Yadav S."/>
            <person name="Young G."/>
            <person name="Yu Q."/>
            <person name="Zembek L."/>
            <person name="Zhong D."/>
            <person name="Zimmer A."/>
            <person name="Zwirko Z."/>
            <person name="Jaffe D.B."/>
            <person name="Alvarez P."/>
            <person name="Brockman W."/>
            <person name="Butler J."/>
            <person name="Chin C."/>
            <person name="Gnerre S."/>
            <person name="Grabherr M."/>
            <person name="Kleber M."/>
            <person name="Mauceli E."/>
            <person name="MacCallum I."/>
        </authorList>
    </citation>
    <scope>NUCLEOTIDE SEQUENCE [LARGE SCALE GENOMIC DNA]</scope>
    <source>
        <strain evidence="6">Tucson 14030-0811.24</strain>
    </source>
</reference>
<dbReference type="PRINTS" id="PR01995">
    <property type="entry name" value="UPF0595"/>
</dbReference>
<dbReference type="InterPro" id="IPR018785">
    <property type="entry name" value="CDPF1_dom"/>
</dbReference>
<dbReference type="Proteomes" id="UP000007798">
    <property type="component" value="Unassembled WGS sequence"/>
</dbReference>
<comment type="similarity">
    <text evidence="1">Belongs to the CDPF1 family.</text>
</comment>
<dbReference type="PANTHER" id="PTHR31849:SF1">
    <property type="entry name" value="CYSTEINE-RICH DPF MOTIF DOMAIN-CONTAINING PROTEIN 1"/>
    <property type="match status" value="1"/>
</dbReference>
<feature type="compositionally biased region" description="Polar residues" evidence="3">
    <location>
        <begin position="1"/>
        <end position="12"/>
    </location>
</feature>
<dbReference type="HOGENOM" id="CLU_138011_0_0_1"/>
<organism evidence="5 6">
    <name type="scientific">Drosophila willistoni</name>
    <name type="common">Fruit fly</name>
    <dbReference type="NCBI Taxonomy" id="7260"/>
    <lineage>
        <taxon>Eukaryota</taxon>
        <taxon>Metazoa</taxon>
        <taxon>Ecdysozoa</taxon>
        <taxon>Arthropoda</taxon>
        <taxon>Hexapoda</taxon>
        <taxon>Insecta</taxon>
        <taxon>Pterygota</taxon>
        <taxon>Neoptera</taxon>
        <taxon>Endopterygota</taxon>
        <taxon>Diptera</taxon>
        <taxon>Brachycera</taxon>
        <taxon>Muscomorpha</taxon>
        <taxon>Ephydroidea</taxon>
        <taxon>Drosophilidae</taxon>
        <taxon>Drosophila</taxon>
        <taxon>Sophophora</taxon>
    </lineage>
</organism>
<gene>
    <name evidence="5" type="primary">Dwil\GK10995</name>
    <name evidence="5" type="ORF">Dwil_GK10995</name>
</gene>
<dbReference type="PANTHER" id="PTHR31849">
    <property type="entry name" value="CYSTEINE-RICH PDF MOTIF DOMAIN-CONTAINING PROTEIN 1"/>
    <property type="match status" value="1"/>
</dbReference>
<dbReference type="InterPro" id="IPR042426">
    <property type="entry name" value="CDPF1"/>
</dbReference>
<proteinExistence type="inferred from homology"/>
<dbReference type="Pfam" id="PF10170">
    <property type="entry name" value="C6_DPF"/>
    <property type="match status" value="1"/>
</dbReference>
<dbReference type="OMA" id="CDMHELV"/>
<evidence type="ECO:0000259" key="4">
    <source>
        <dbReference type="Pfam" id="PF10170"/>
    </source>
</evidence>
<keyword evidence="6" id="KW-1185">Reference proteome</keyword>
<dbReference type="AlphaFoldDB" id="B4N8P0"/>
<feature type="compositionally biased region" description="Polar residues" evidence="3">
    <location>
        <begin position="36"/>
        <end position="47"/>
    </location>
</feature>